<evidence type="ECO:0000256" key="3">
    <source>
        <dbReference type="ARBA" id="ARBA00022692"/>
    </source>
</evidence>
<evidence type="ECO:0000313" key="7">
    <source>
        <dbReference type="EMBL" id="OBZ77610.1"/>
    </source>
</evidence>
<keyword evidence="3" id="KW-0812">Transmembrane</keyword>
<dbReference type="PANTHER" id="PTHR12770">
    <property type="entry name" value="RUS1 FAMILY PROTEIN C16ORF58"/>
    <property type="match status" value="1"/>
</dbReference>
<comment type="similarity">
    <text evidence="2">Belongs to the RUS1 family.</text>
</comment>
<feature type="domain" description="Protein root UVB sensitive/RUS" evidence="6">
    <location>
        <begin position="46"/>
        <end position="245"/>
    </location>
</feature>
<dbReference type="InterPro" id="IPR006968">
    <property type="entry name" value="RUS_fam"/>
</dbReference>
<keyword evidence="5" id="KW-0472">Membrane</keyword>
<comment type="caution">
    <text evidence="7">The sequence shown here is derived from an EMBL/GenBank/DDBJ whole genome shotgun (WGS) entry which is preliminary data.</text>
</comment>
<evidence type="ECO:0000256" key="5">
    <source>
        <dbReference type="ARBA" id="ARBA00023136"/>
    </source>
</evidence>
<evidence type="ECO:0000259" key="6">
    <source>
        <dbReference type="Pfam" id="PF04884"/>
    </source>
</evidence>
<dbReference type="OMA" id="MHLYANY"/>
<dbReference type="GO" id="GO:0016020">
    <property type="term" value="C:membrane"/>
    <property type="evidence" value="ECO:0007669"/>
    <property type="project" value="UniProtKB-SubCell"/>
</dbReference>
<dbReference type="EMBL" id="LUGG01000002">
    <property type="protein sequence ID" value="OBZ77610.1"/>
    <property type="molecule type" value="Genomic_DNA"/>
</dbReference>
<gene>
    <name evidence="7" type="ORF">A0H81_02661</name>
</gene>
<dbReference type="InterPro" id="IPR054549">
    <property type="entry name" value="UVB_sens_RUS_dom"/>
</dbReference>
<dbReference type="AlphaFoldDB" id="A0A1C7ML81"/>
<evidence type="ECO:0000256" key="2">
    <source>
        <dbReference type="ARBA" id="ARBA00007558"/>
    </source>
</evidence>
<dbReference type="PANTHER" id="PTHR12770:SF31">
    <property type="entry name" value="RUS FAMILY MEMBER 1"/>
    <property type="match status" value="1"/>
</dbReference>
<accession>A0A1C7ML81</accession>
<dbReference type="OrthoDB" id="364779at2759"/>
<name>A0A1C7ML81_GRIFR</name>
<comment type="subcellular location">
    <subcellularLocation>
        <location evidence="1">Membrane</location>
    </subcellularLocation>
</comment>
<keyword evidence="8" id="KW-1185">Reference proteome</keyword>
<dbReference type="Proteomes" id="UP000092993">
    <property type="component" value="Unassembled WGS sequence"/>
</dbReference>
<evidence type="ECO:0000256" key="4">
    <source>
        <dbReference type="ARBA" id="ARBA00022989"/>
    </source>
</evidence>
<reference evidence="7 8" key="1">
    <citation type="submission" date="2016-03" db="EMBL/GenBank/DDBJ databases">
        <title>Whole genome sequencing of Grifola frondosa 9006-11.</title>
        <authorList>
            <person name="Min B."/>
            <person name="Park H."/>
            <person name="Kim J.-G."/>
            <person name="Cho H."/>
            <person name="Oh Y.-L."/>
            <person name="Kong W.-S."/>
            <person name="Choi I.-G."/>
        </authorList>
    </citation>
    <scope>NUCLEOTIDE SEQUENCE [LARGE SCALE GENOMIC DNA]</scope>
    <source>
        <strain evidence="7 8">9006-11</strain>
    </source>
</reference>
<dbReference type="Pfam" id="PF04884">
    <property type="entry name" value="UVB_sens_prot"/>
    <property type="match status" value="1"/>
</dbReference>
<evidence type="ECO:0000313" key="8">
    <source>
        <dbReference type="Proteomes" id="UP000092993"/>
    </source>
</evidence>
<organism evidence="7 8">
    <name type="scientific">Grifola frondosa</name>
    <name type="common">Maitake</name>
    <name type="synonym">Polyporus frondosus</name>
    <dbReference type="NCBI Taxonomy" id="5627"/>
    <lineage>
        <taxon>Eukaryota</taxon>
        <taxon>Fungi</taxon>
        <taxon>Dikarya</taxon>
        <taxon>Basidiomycota</taxon>
        <taxon>Agaricomycotina</taxon>
        <taxon>Agaricomycetes</taxon>
        <taxon>Polyporales</taxon>
        <taxon>Grifolaceae</taxon>
        <taxon>Grifola</taxon>
    </lineage>
</organism>
<sequence length="245" mass="26324">MQFSIREKDDSGRLVVVYTSSSSTSSEKGLEPREQVNSELVPTQRRRVDWRHLLNNIFLPAGYPTTVSPDYLQYQIYNALQAFCSSLASLLASRAVLQGHGVGNASASATHAILLTVLQDVFSRLTTIVAGYHLGTSLYPEAKTYRLLADVFNDVAIVLDMLSPHLADVAFSIRYPFFSPASDSYLRVVSLCLSGAFRALCGVVAGGSKAALTVHFANGTGDVGDLSAKDGSKETVLALLGMLVS</sequence>
<protein>
    <submittedName>
        <fullName evidence="7">RUS1 family</fullName>
    </submittedName>
</protein>
<evidence type="ECO:0000256" key="1">
    <source>
        <dbReference type="ARBA" id="ARBA00004370"/>
    </source>
</evidence>
<keyword evidence="4" id="KW-1133">Transmembrane helix</keyword>
<proteinExistence type="inferred from homology"/>